<keyword evidence="3" id="KW-0479">Metal-binding</keyword>
<evidence type="ECO:0000256" key="6">
    <source>
        <dbReference type="ARBA" id="ARBA00023134"/>
    </source>
</evidence>
<proteinExistence type="predicted"/>
<dbReference type="EMBL" id="CP045851">
    <property type="protein sequence ID" value="QGG95335.1"/>
    <property type="molecule type" value="Genomic_DNA"/>
</dbReference>
<keyword evidence="2 9" id="KW-0808">Transferase</keyword>
<evidence type="ECO:0000256" key="5">
    <source>
        <dbReference type="ARBA" id="ARBA00022842"/>
    </source>
</evidence>
<reference evidence="9 10" key="1">
    <citation type="submission" date="2019-11" db="EMBL/GenBank/DDBJ databases">
        <authorList>
            <person name="He Y."/>
        </authorList>
    </citation>
    <scope>NUCLEOTIDE SEQUENCE [LARGE SCALE GENOMIC DNA]</scope>
    <source>
        <strain evidence="9 10">SCSIO 58843</strain>
    </source>
</reference>
<evidence type="ECO:0000256" key="1">
    <source>
        <dbReference type="ARBA" id="ARBA00022490"/>
    </source>
</evidence>
<name>A0A5Q2RQ51_9ACTN</name>
<organism evidence="9 10">
    <name type="scientific">Actinomarinicola tropica</name>
    <dbReference type="NCBI Taxonomy" id="2789776"/>
    <lineage>
        <taxon>Bacteria</taxon>
        <taxon>Bacillati</taxon>
        <taxon>Actinomycetota</taxon>
        <taxon>Acidimicrobiia</taxon>
        <taxon>Acidimicrobiales</taxon>
        <taxon>Iamiaceae</taxon>
        <taxon>Actinomarinicola</taxon>
    </lineage>
</organism>
<dbReference type="GO" id="GO:0016779">
    <property type="term" value="F:nucleotidyltransferase activity"/>
    <property type="evidence" value="ECO:0007669"/>
    <property type="project" value="TreeGrafter"/>
</dbReference>
<keyword evidence="5" id="KW-0460">Magnesium</keyword>
<evidence type="ECO:0000256" key="7">
    <source>
        <dbReference type="ARBA" id="ARBA00023150"/>
    </source>
</evidence>
<evidence type="ECO:0000256" key="3">
    <source>
        <dbReference type="ARBA" id="ARBA00022723"/>
    </source>
</evidence>
<dbReference type="InterPro" id="IPR013482">
    <property type="entry name" value="Molybde_CF_guanTrfase"/>
</dbReference>
<gene>
    <name evidence="9" type="ORF">GH723_09625</name>
</gene>
<evidence type="ECO:0000313" key="9">
    <source>
        <dbReference type="EMBL" id="QGG95335.1"/>
    </source>
</evidence>
<dbReference type="GO" id="GO:0006777">
    <property type="term" value="P:Mo-molybdopterin cofactor biosynthetic process"/>
    <property type="evidence" value="ECO:0007669"/>
    <property type="project" value="UniProtKB-KW"/>
</dbReference>
<dbReference type="SUPFAM" id="SSF53448">
    <property type="entry name" value="Nucleotide-diphospho-sugar transferases"/>
    <property type="match status" value="1"/>
</dbReference>
<dbReference type="Gene3D" id="3.90.550.10">
    <property type="entry name" value="Spore Coat Polysaccharide Biosynthesis Protein SpsA, Chain A"/>
    <property type="match status" value="1"/>
</dbReference>
<keyword evidence="4" id="KW-0547">Nucleotide-binding</keyword>
<dbReference type="RefSeq" id="WP_153759443.1">
    <property type="nucleotide sequence ID" value="NZ_CP045851.1"/>
</dbReference>
<keyword evidence="7" id="KW-0501">Molybdenum cofactor biosynthesis</keyword>
<accession>A0A5Q2RQ51</accession>
<evidence type="ECO:0000256" key="2">
    <source>
        <dbReference type="ARBA" id="ARBA00022679"/>
    </source>
</evidence>
<feature type="domain" description="MobA-like NTP transferase" evidence="8">
    <location>
        <begin position="15"/>
        <end position="166"/>
    </location>
</feature>
<evidence type="ECO:0000256" key="4">
    <source>
        <dbReference type="ARBA" id="ARBA00022741"/>
    </source>
</evidence>
<dbReference type="PANTHER" id="PTHR19136:SF81">
    <property type="entry name" value="MOLYBDENUM COFACTOR GUANYLYLTRANSFERASE"/>
    <property type="match status" value="1"/>
</dbReference>
<dbReference type="InterPro" id="IPR029044">
    <property type="entry name" value="Nucleotide-diphossugar_trans"/>
</dbReference>
<dbReference type="Pfam" id="PF12804">
    <property type="entry name" value="NTP_transf_3"/>
    <property type="match status" value="1"/>
</dbReference>
<dbReference type="PANTHER" id="PTHR19136">
    <property type="entry name" value="MOLYBDENUM COFACTOR GUANYLYLTRANSFERASE"/>
    <property type="match status" value="1"/>
</dbReference>
<keyword evidence="6" id="KW-0342">GTP-binding</keyword>
<dbReference type="AlphaFoldDB" id="A0A5Q2RQ51"/>
<dbReference type="GO" id="GO:0046872">
    <property type="term" value="F:metal ion binding"/>
    <property type="evidence" value="ECO:0007669"/>
    <property type="project" value="UniProtKB-KW"/>
</dbReference>
<dbReference type="InterPro" id="IPR025877">
    <property type="entry name" value="MobA-like_NTP_Trfase"/>
</dbReference>
<dbReference type="Proteomes" id="UP000334019">
    <property type="component" value="Chromosome"/>
</dbReference>
<protein>
    <submittedName>
        <fullName evidence="9">NTP transferase domain-containing protein</fullName>
    </submittedName>
</protein>
<dbReference type="CDD" id="cd02503">
    <property type="entry name" value="MobA"/>
    <property type="match status" value="1"/>
</dbReference>
<sequence>MSGSVPASDRVPFSGAVLTGGASRRMGRDKALIDLDGRPLAGRVVGALHEAGATRVICVGGDLDALRRAGLEAVADIHPGDGPLAGVLTALGTPGVEELVAVLATDLLQPDPVAVRRCVDAAVDDVDLVVPVAAGRVQWLHGVWRRSTAGPHVRRAFADGERAVHRAVQGLRVVELDGLAAAATVDADRPEDLTTGDARN</sequence>
<evidence type="ECO:0000313" key="10">
    <source>
        <dbReference type="Proteomes" id="UP000334019"/>
    </source>
</evidence>
<keyword evidence="10" id="KW-1185">Reference proteome</keyword>
<keyword evidence="1" id="KW-0963">Cytoplasm</keyword>
<dbReference type="KEGG" id="atq:GH723_09625"/>
<dbReference type="GO" id="GO:0005525">
    <property type="term" value="F:GTP binding"/>
    <property type="evidence" value="ECO:0007669"/>
    <property type="project" value="UniProtKB-KW"/>
</dbReference>
<evidence type="ECO:0000259" key="8">
    <source>
        <dbReference type="Pfam" id="PF12804"/>
    </source>
</evidence>